<keyword evidence="3" id="KW-0378">Hydrolase</keyword>
<dbReference type="RefSeq" id="WP_224194763.1">
    <property type="nucleotide sequence ID" value="NZ_JAIRAU010000037.1"/>
</dbReference>
<dbReference type="GO" id="GO:0008237">
    <property type="term" value="F:metallopeptidase activity"/>
    <property type="evidence" value="ECO:0007669"/>
    <property type="project" value="UniProtKB-KW"/>
</dbReference>
<gene>
    <name evidence="3" type="ORF">K7C98_27580</name>
</gene>
<keyword evidence="3" id="KW-0482">Metalloprotease</keyword>
<proteinExistence type="predicted"/>
<name>A0ABS7TXQ7_9BACT</name>
<feature type="transmembrane region" description="Helical" evidence="1">
    <location>
        <begin position="75"/>
        <end position="100"/>
    </location>
</feature>
<sequence>MSRRLAFLLAVFVADWLAFLPVRLGYAPIHTSLGRLLMISGSSVVVCVAAVVLARRRDLFTAADLGLTPTETQRARAIVGGRFALVLLGLFVGAALLHMLPPVNYSLWNRLSYPEFVDELRRHEWRDSFARSVPPVDAADAAIVFVHGVILSPLTEEIPYRALFMPTVLPYLGRHGAALASGVVFFGLHVLVYGLTPAADYFLAGVAYAYFFGWFGLAGAVAVHAGGNFGLLLLALYVEFWA</sequence>
<dbReference type="InterPro" id="IPR003675">
    <property type="entry name" value="Rce1/LyrA-like_dom"/>
</dbReference>
<feature type="transmembrane region" description="Helical" evidence="1">
    <location>
        <begin position="207"/>
        <end position="238"/>
    </location>
</feature>
<keyword evidence="3" id="KW-0645">Protease</keyword>
<feature type="transmembrane region" description="Helical" evidence="1">
    <location>
        <begin position="35"/>
        <end position="54"/>
    </location>
</feature>
<dbReference type="Proteomes" id="UP001139031">
    <property type="component" value="Unassembled WGS sequence"/>
</dbReference>
<protein>
    <submittedName>
        <fullName evidence="3">CPBP family intramembrane metalloprotease</fullName>
    </submittedName>
</protein>
<comment type="caution">
    <text evidence="3">The sequence shown here is derived from an EMBL/GenBank/DDBJ whole genome shotgun (WGS) entry which is preliminary data.</text>
</comment>
<evidence type="ECO:0000259" key="2">
    <source>
        <dbReference type="Pfam" id="PF02517"/>
    </source>
</evidence>
<keyword evidence="1" id="KW-0812">Transmembrane</keyword>
<keyword evidence="1" id="KW-0472">Membrane</keyword>
<evidence type="ECO:0000256" key="1">
    <source>
        <dbReference type="SAM" id="Phobius"/>
    </source>
</evidence>
<evidence type="ECO:0000313" key="4">
    <source>
        <dbReference type="Proteomes" id="UP001139031"/>
    </source>
</evidence>
<reference evidence="3" key="1">
    <citation type="submission" date="2021-08" db="EMBL/GenBank/DDBJ databases">
        <authorList>
            <person name="Stevens D.C."/>
        </authorList>
    </citation>
    <scope>NUCLEOTIDE SEQUENCE</scope>
    <source>
        <strain evidence="3">DSM 53165</strain>
    </source>
</reference>
<organism evidence="3 4">
    <name type="scientific">Nannocystis pusilla</name>
    <dbReference type="NCBI Taxonomy" id="889268"/>
    <lineage>
        <taxon>Bacteria</taxon>
        <taxon>Pseudomonadati</taxon>
        <taxon>Myxococcota</taxon>
        <taxon>Polyangia</taxon>
        <taxon>Nannocystales</taxon>
        <taxon>Nannocystaceae</taxon>
        <taxon>Nannocystis</taxon>
    </lineage>
</organism>
<keyword evidence="1" id="KW-1133">Transmembrane helix</keyword>
<feature type="transmembrane region" description="Helical" evidence="1">
    <location>
        <begin position="176"/>
        <end position="195"/>
    </location>
</feature>
<dbReference type="Pfam" id="PF02517">
    <property type="entry name" value="Rce1-like"/>
    <property type="match status" value="1"/>
</dbReference>
<evidence type="ECO:0000313" key="3">
    <source>
        <dbReference type="EMBL" id="MBZ5713015.1"/>
    </source>
</evidence>
<keyword evidence="4" id="KW-1185">Reference proteome</keyword>
<accession>A0ABS7TXQ7</accession>
<feature type="domain" description="CAAX prenyl protease 2/Lysostaphin resistance protein A-like" evidence="2">
    <location>
        <begin position="142"/>
        <end position="229"/>
    </location>
</feature>
<dbReference type="EMBL" id="JAIRAU010000037">
    <property type="protein sequence ID" value="MBZ5713015.1"/>
    <property type="molecule type" value="Genomic_DNA"/>
</dbReference>